<dbReference type="RefSeq" id="WP_090286389.1">
    <property type="nucleotide sequence ID" value="NZ_FMWO01000049.1"/>
</dbReference>
<dbReference type="Proteomes" id="UP000198729">
    <property type="component" value="Unassembled WGS sequence"/>
</dbReference>
<name>A0A1G5SFZ9_9PROT</name>
<evidence type="ECO:0000313" key="2">
    <source>
        <dbReference type="Proteomes" id="UP000198729"/>
    </source>
</evidence>
<evidence type="ECO:0000313" key="1">
    <source>
        <dbReference type="EMBL" id="SCZ85790.1"/>
    </source>
</evidence>
<gene>
    <name evidence="1" type="ORF">NSMM_410025</name>
</gene>
<protein>
    <submittedName>
        <fullName evidence="1">Uncharacterized protein</fullName>
    </submittedName>
</protein>
<accession>A0A1G5SFZ9</accession>
<keyword evidence="2" id="KW-1185">Reference proteome</keyword>
<dbReference type="AlphaFoldDB" id="A0A1G5SFZ9"/>
<organism evidence="1 2">
    <name type="scientific">Nitrosomonas mobilis</name>
    <dbReference type="NCBI Taxonomy" id="51642"/>
    <lineage>
        <taxon>Bacteria</taxon>
        <taxon>Pseudomonadati</taxon>
        <taxon>Pseudomonadota</taxon>
        <taxon>Betaproteobacteria</taxon>
        <taxon>Nitrosomonadales</taxon>
        <taxon>Nitrosomonadaceae</taxon>
        <taxon>Nitrosomonas</taxon>
    </lineage>
</organism>
<reference evidence="1 2" key="1">
    <citation type="submission" date="2016-10" db="EMBL/GenBank/DDBJ databases">
        <authorList>
            <person name="de Groot N.N."/>
        </authorList>
    </citation>
    <scope>NUCLEOTIDE SEQUENCE [LARGE SCALE GENOMIC DNA]</scope>
    <source>
        <strain evidence="1">1</strain>
    </source>
</reference>
<sequence length="60" mass="6091">MAIPTAKELCEALKNNWSSVEIEGSLSRKALRIKATGKISSPAAIAAGGVAAAIANPQTI</sequence>
<proteinExistence type="predicted"/>
<dbReference type="EMBL" id="FMWO01000049">
    <property type="protein sequence ID" value="SCZ85790.1"/>
    <property type="molecule type" value="Genomic_DNA"/>
</dbReference>